<dbReference type="Gene3D" id="3.40.630.50">
    <property type="entry name" value="AF0625-like"/>
    <property type="match status" value="1"/>
</dbReference>
<comment type="catalytic activity">
    <reaction evidence="4">
        <text>glycyl-tRNA(Ala) + H2O = tRNA(Ala) + glycine + H(+)</text>
        <dbReference type="Rhea" id="RHEA:53744"/>
        <dbReference type="Rhea" id="RHEA-COMP:9657"/>
        <dbReference type="Rhea" id="RHEA-COMP:13640"/>
        <dbReference type="ChEBI" id="CHEBI:15377"/>
        <dbReference type="ChEBI" id="CHEBI:15378"/>
        <dbReference type="ChEBI" id="CHEBI:57305"/>
        <dbReference type="ChEBI" id="CHEBI:78442"/>
        <dbReference type="ChEBI" id="CHEBI:78522"/>
        <dbReference type="EC" id="3.1.1.96"/>
    </reaction>
</comment>
<dbReference type="STRING" id="1776334.APZ16_05930"/>
<dbReference type="EMBL" id="LQMQ01000048">
    <property type="protein sequence ID" value="KUO40133.1"/>
    <property type="molecule type" value="Genomic_DNA"/>
</dbReference>
<dbReference type="GO" id="GO:0019478">
    <property type="term" value="P:D-amino acid catabolic process"/>
    <property type="evidence" value="ECO:0007669"/>
    <property type="project" value="UniProtKB-UniRule"/>
</dbReference>
<name>A0A147JUI6_HADYE</name>
<comment type="similarity">
    <text evidence="4">Belongs to the DtdA deacylase family.</text>
</comment>
<dbReference type="InterPro" id="IPR007508">
    <property type="entry name" value="DtdA"/>
</dbReference>
<dbReference type="Gene3D" id="3.40.50.10700">
    <property type="entry name" value="AF0625-like"/>
    <property type="match status" value="1"/>
</dbReference>
<keyword evidence="2 4" id="KW-0378">Hydrolase</keyword>
<comment type="catalytic activity">
    <reaction evidence="4">
        <text>a D-aminoacyl-tRNA + H2O = a tRNA + a D-alpha-amino acid + H(+)</text>
        <dbReference type="Rhea" id="RHEA:13953"/>
        <dbReference type="Rhea" id="RHEA-COMP:10123"/>
        <dbReference type="Rhea" id="RHEA-COMP:10124"/>
        <dbReference type="ChEBI" id="CHEBI:15377"/>
        <dbReference type="ChEBI" id="CHEBI:15378"/>
        <dbReference type="ChEBI" id="CHEBI:59871"/>
        <dbReference type="ChEBI" id="CHEBI:78442"/>
        <dbReference type="ChEBI" id="CHEBI:79333"/>
        <dbReference type="EC" id="3.1.1.96"/>
    </reaction>
</comment>
<comment type="function">
    <text evidence="4">D-aminoacyl-tRNA deacylase with broad substrate specificity. By recycling D-aminoacyl-tRNA to D-amino acids and free tRNA molecules, this enzyme counteracts the toxicity associated with the formation of D-aminoacyl-tRNA entities in vivo.</text>
</comment>
<reference evidence="5 6" key="1">
    <citation type="journal article" date="2016" name="Nat. Microbiol.">
        <title>Genomic inference of the metabolism of cosmopolitan subsurface Archaea, Hadesarchaea.</title>
        <authorList>
            <person name="Baker B.J."/>
            <person name="Saw J.H."/>
            <person name="Lind A.E."/>
            <person name="Lazar C.S."/>
            <person name="Hinrichs K.-U."/>
            <person name="Teske A.P."/>
            <person name="Ettema T.J."/>
        </authorList>
    </citation>
    <scope>NUCLEOTIDE SEQUENCE [LARGE SCALE GENOMIC DNA]</scope>
</reference>
<dbReference type="PANTHER" id="PTHR34667">
    <property type="entry name" value="D-AMINOACYL-TRNA DEACYLASE"/>
    <property type="match status" value="1"/>
</dbReference>
<proteinExistence type="inferred from homology"/>
<comment type="cofactor">
    <cofactor evidence="4">
        <name>Zn(2+)</name>
        <dbReference type="ChEBI" id="CHEBI:29105"/>
    </cofactor>
    <text evidence="4">Binds 2 Zn(2+) ions per subunit.</text>
</comment>
<dbReference type="Proteomes" id="UP000074294">
    <property type="component" value="Unassembled WGS sequence"/>
</dbReference>
<dbReference type="Pfam" id="PF04414">
    <property type="entry name" value="tRNA_deacylase"/>
    <property type="match status" value="1"/>
</dbReference>
<evidence type="ECO:0000256" key="3">
    <source>
        <dbReference type="ARBA" id="ARBA00022833"/>
    </source>
</evidence>
<dbReference type="GO" id="GO:0051499">
    <property type="term" value="F:D-aminoacyl-tRNA deacylase activity"/>
    <property type="evidence" value="ECO:0007669"/>
    <property type="project" value="UniProtKB-UniRule"/>
</dbReference>
<organism evidence="5 6">
    <name type="scientific">Hadarchaeum yellowstonense</name>
    <dbReference type="NCBI Taxonomy" id="1776334"/>
    <lineage>
        <taxon>Archaea</taxon>
        <taxon>Methanobacteriati</taxon>
        <taxon>Candidatus Hadarchaeota</taxon>
        <taxon>Candidatus Hadarchaeia</taxon>
        <taxon>Candidatus Hadarchaeales</taxon>
        <taxon>Candidatus Hadarchaeaceae</taxon>
        <taxon>Candidatus Hadarchaeum</taxon>
    </lineage>
</organism>
<dbReference type="AlphaFoldDB" id="A0A147JUI6"/>
<protein>
    <recommendedName>
        <fullName evidence="4">D-aminoacyl-tRNA deacylase</fullName>
        <ecNumber evidence="4">3.1.1.96</ecNumber>
    </recommendedName>
</protein>
<dbReference type="GO" id="GO:0106026">
    <property type="term" value="F:Gly-tRNA(Ala) deacylase activity"/>
    <property type="evidence" value="ECO:0007669"/>
    <property type="project" value="RHEA"/>
</dbReference>
<dbReference type="GO" id="GO:0008270">
    <property type="term" value="F:zinc ion binding"/>
    <property type="evidence" value="ECO:0007669"/>
    <property type="project" value="UniProtKB-UniRule"/>
</dbReference>
<dbReference type="SUPFAM" id="SSF142535">
    <property type="entry name" value="AF0625-like"/>
    <property type="match status" value="1"/>
</dbReference>
<evidence type="ECO:0000313" key="5">
    <source>
        <dbReference type="EMBL" id="KUO40133.1"/>
    </source>
</evidence>
<evidence type="ECO:0000313" key="6">
    <source>
        <dbReference type="Proteomes" id="UP000074294"/>
    </source>
</evidence>
<accession>A0A147JUI6</accession>
<comment type="caution">
    <text evidence="5">The sequence shown here is derived from an EMBL/GenBank/DDBJ whole genome shotgun (WGS) entry which is preliminary data.</text>
</comment>
<dbReference type="EC" id="3.1.1.96" evidence="4"/>
<dbReference type="PIRSF" id="PIRSF016210">
    <property type="entry name" value="UCP016210"/>
    <property type="match status" value="1"/>
</dbReference>
<dbReference type="PANTHER" id="PTHR34667:SF1">
    <property type="entry name" value="D-AMINOACYL-TRNA DEACYLASE"/>
    <property type="match status" value="1"/>
</dbReference>
<evidence type="ECO:0000256" key="2">
    <source>
        <dbReference type="ARBA" id="ARBA00022801"/>
    </source>
</evidence>
<evidence type="ECO:0000256" key="4">
    <source>
        <dbReference type="HAMAP-Rule" id="MF_00562"/>
    </source>
</evidence>
<evidence type="ECO:0000256" key="1">
    <source>
        <dbReference type="ARBA" id="ARBA00022723"/>
    </source>
</evidence>
<keyword evidence="3 4" id="KW-0862">Zinc</keyword>
<dbReference type="HAMAP" id="MF_00562">
    <property type="entry name" value="Deacylase_DtdA"/>
    <property type="match status" value="1"/>
</dbReference>
<gene>
    <name evidence="4" type="primary">dtdA</name>
    <name evidence="5" type="ORF">APZ16_05930</name>
</gene>
<sequence>MKLILVSATDQAARNISARLLEFYDFESSTSRSNIYLGKKVQMMIVDGESTKIESLPVQAEEVIVASRHASETGKPSLTVHVPGEPGKGQLALANPSTVKTALRSLRESREEMGLDYEVSLEATHHGPTGLAVPVTFVEIGSGPEQWADRRAGEAAAHAIMKAVSPEVKCLNAVGLGGPHYAPRHTEITLETDVGVGHILPKYVSFDEGLVELAVRRTCGGAQLLVLDWKGLSEEQRKVAQRVAERLGIRAQRSREIIERKKL</sequence>
<dbReference type="InterPro" id="IPR018033">
    <property type="entry name" value="Deacylase_DtdA_archaea"/>
</dbReference>
<keyword evidence="1 4" id="KW-0479">Metal-binding</keyword>
<comment type="subunit">
    <text evidence="4">Monomer.</text>
</comment>